<accession>A0ABP0M0K0</accession>
<dbReference type="EMBL" id="CAXAMN010015113">
    <property type="protein sequence ID" value="CAK9045012.1"/>
    <property type="molecule type" value="Genomic_DNA"/>
</dbReference>
<proteinExistence type="predicted"/>
<sequence length="366" mass="40053">MSSAAGHVAVPLQACLKAFLAAECATQVQVAELGTKLALHGINTLRTFAFGYSLEEVTAIDRNLRDLHVVAEAHLSRAAVRTGHLLADSPGTLQLHPIRKPCGLPPPVVAQAVNEACTLWPGYRALPSPQLQSQWLRSLQDHLSDFDHRGLVQVCATWEKWCGWCGVNSGNVAAPNVMQVSAFVRTHTKTRAGAVALRNRLRFLENHLGVQLHATNVAVKQVLHAQSSAPKEVVVLAPRDVLSLWCWANSCNTLVSFFAKFCLVMVLGSIRFRHAQRSVIVELTEHGAVFEAHRGKARQGGFAAPPFRWYVARFTFCEKKLDVLASFAKDWKTVAGSCSYLMPGIRGATLLQATEWLGTDMSSGQF</sequence>
<name>A0ABP0M0K0_9DINO</name>
<organism evidence="2 3">
    <name type="scientific">Durusdinium trenchii</name>
    <dbReference type="NCBI Taxonomy" id="1381693"/>
    <lineage>
        <taxon>Eukaryota</taxon>
        <taxon>Sar</taxon>
        <taxon>Alveolata</taxon>
        <taxon>Dinophyceae</taxon>
        <taxon>Suessiales</taxon>
        <taxon>Symbiodiniaceae</taxon>
        <taxon>Durusdinium</taxon>
    </lineage>
</organism>
<keyword evidence="3" id="KW-1185">Reference proteome</keyword>
<comment type="caution">
    <text evidence="2">The sequence shown here is derived from an EMBL/GenBank/DDBJ whole genome shotgun (WGS) entry which is preliminary data.</text>
</comment>
<evidence type="ECO:0000313" key="3">
    <source>
        <dbReference type="Proteomes" id="UP001642484"/>
    </source>
</evidence>
<reference evidence="2 3" key="1">
    <citation type="submission" date="2024-02" db="EMBL/GenBank/DDBJ databases">
        <authorList>
            <person name="Chen Y."/>
            <person name="Shah S."/>
            <person name="Dougan E. K."/>
            <person name="Thang M."/>
            <person name="Chan C."/>
        </authorList>
    </citation>
    <scope>NUCLEOTIDE SEQUENCE [LARGE SCALE GENOMIC DNA]</scope>
</reference>
<gene>
    <name evidence="1" type="ORF">CCMP2556_LOCUS23317</name>
    <name evidence="2" type="ORF">CCMP2556_LOCUS23593</name>
</gene>
<evidence type="ECO:0000313" key="2">
    <source>
        <dbReference type="EMBL" id="CAK9045012.1"/>
    </source>
</evidence>
<evidence type="ECO:0000313" key="1">
    <source>
        <dbReference type="EMBL" id="CAK9044265.1"/>
    </source>
</evidence>
<dbReference type="EMBL" id="CAXAMN010014780">
    <property type="protein sequence ID" value="CAK9044265.1"/>
    <property type="molecule type" value="Genomic_DNA"/>
</dbReference>
<dbReference type="Proteomes" id="UP001642484">
    <property type="component" value="Unassembled WGS sequence"/>
</dbReference>
<protein>
    <submittedName>
        <fullName evidence="2">Uncharacterized protein</fullName>
    </submittedName>
</protein>